<dbReference type="PROSITE" id="PS50011">
    <property type="entry name" value="PROTEIN_KINASE_DOM"/>
    <property type="match status" value="1"/>
</dbReference>
<dbReference type="OrthoDB" id="5404599at2759"/>
<organism evidence="2">
    <name type="scientific">Rhodotorula toruloides</name>
    <name type="common">Yeast</name>
    <name type="synonym">Rhodosporidium toruloides</name>
    <dbReference type="NCBI Taxonomy" id="5286"/>
    <lineage>
        <taxon>Eukaryota</taxon>
        <taxon>Fungi</taxon>
        <taxon>Dikarya</taxon>
        <taxon>Basidiomycota</taxon>
        <taxon>Pucciniomycotina</taxon>
        <taxon>Microbotryomycetes</taxon>
        <taxon>Sporidiobolales</taxon>
        <taxon>Sporidiobolaceae</taxon>
        <taxon>Rhodotorula</taxon>
    </lineage>
</organism>
<evidence type="ECO:0000313" key="2">
    <source>
        <dbReference type="EMBL" id="CDR42118.1"/>
    </source>
</evidence>
<dbReference type="GO" id="GO:0004672">
    <property type="term" value="F:protein kinase activity"/>
    <property type="evidence" value="ECO:0007669"/>
    <property type="project" value="InterPro"/>
</dbReference>
<accession>A0A061B526</accession>
<dbReference type="CDD" id="cd05120">
    <property type="entry name" value="APH_ChoK_like"/>
    <property type="match status" value="1"/>
</dbReference>
<dbReference type="AlphaFoldDB" id="A0A061B526"/>
<dbReference type="PANTHER" id="PTHR21310">
    <property type="entry name" value="AMINOGLYCOSIDE PHOSPHOTRANSFERASE-RELATED-RELATED"/>
    <property type="match status" value="1"/>
</dbReference>
<gene>
    <name evidence="2" type="ORF">RHTO0S_06e10022g</name>
</gene>
<sequence length="348" mass="37852">MLARTAAVLDTIDGFGITLARAVCRALTLSLFFGFSPSPESVTDAAEPEFPDLDWLPLDPDLLLPIVGAVEPDFLLPQPSFARRTGAVLGGGAGDLVWKVVYDDTTLVVKGGPGITKAEAEMTIFVRTRTSIPVPQVYGVVHEGDSTYIYFEFVAGVSLTLAVQRLSEPAVFSVYKQLRQMLDELHAIVAPPGTVIGSLDGSNTFAFTIRQGNDSPRAFGDLTSSATLADYFKETYLALPDTTHEAWAAIEAHLGRSSPLVLVHGDLWPSNILVSVDDLDNPFVAAIIDWENGGFYSEWVEFPPVARRSLGGRCDATDRLLQVVAGKENVESFNKEDYRWATDVYGEF</sequence>
<dbReference type="InterPro" id="IPR002575">
    <property type="entry name" value="Aminoglycoside_PTrfase"/>
</dbReference>
<reference evidence="2" key="1">
    <citation type="journal article" date="2014" name="Genome Announc.">
        <title>Draft genome sequence of Rhodosporidium toruloides CECT1137, an oleaginous yeast of biotechnological interest.</title>
        <authorList>
            <person name="Morin N."/>
            <person name="Calcas X."/>
            <person name="Devillers H."/>
            <person name="Durrens P."/>
            <person name="Sherman D.J."/>
            <person name="Nicaud J.-M."/>
            <person name="Neuveglise C."/>
        </authorList>
    </citation>
    <scope>NUCLEOTIDE SEQUENCE</scope>
    <source>
        <strain evidence="2">CECT1137</strain>
    </source>
</reference>
<dbReference type="EMBL" id="LK052941">
    <property type="protein sequence ID" value="CDR42118.1"/>
    <property type="molecule type" value="Genomic_DNA"/>
</dbReference>
<dbReference type="InterPro" id="IPR000719">
    <property type="entry name" value="Prot_kinase_dom"/>
</dbReference>
<feature type="domain" description="Protein kinase" evidence="1">
    <location>
        <begin position="83"/>
        <end position="348"/>
    </location>
</feature>
<dbReference type="PANTHER" id="PTHR21310:SF15">
    <property type="entry name" value="AMINOGLYCOSIDE PHOSPHOTRANSFERASE DOMAIN-CONTAINING PROTEIN"/>
    <property type="match status" value="1"/>
</dbReference>
<protein>
    <submittedName>
        <fullName evidence="2">RHTO0S06e10022g1_1</fullName>
    </submittedName>
</protein>
<evidence type="ECO:0000259" key="1">
    <source>
        <dbReference type="PROSITE" id="PS50011"/>
    </source>
</evidence>
<dbReference type="InterPro" id="IPR011009">
    <property type="entry name" value="Kinase-like_dom_sf"/>
</dbReference>
<dbReference type="Pfam" id="PF01636">
    <property type="entry name" value="APH"/>
    <property type="match status" value="1"/>
</dbReference>
<dbReference type="SUPFAM" id="SSF56112">
    <property type="entry name" value="Protein kinase-like (PK-like)"/>
    <property type="match status" value="1"/>
</dbReference>
<dbReference type="Gene3D" id="3.90.1200.10">
    <property type="match status" value="1"/>
</dbReference>
<dbReference type="GO" id="GO:0005524">
    <property type="term" value="F:ATP binding"/>
    <property type="evidence" value="ECO:0007669"/>
    <property type="project" value="InterPro"/>
</dbReference>
<name>A0A061B526_RHOTO</name>
<proteinExistence type="predicted"/>
<dbReference type="InterPro" id="IPR051678">
    <property type="entry name" value="AGP_Transferase"/>
</dbReference>